<keyword evidence="3" id="KW-1185">Reference proteome</keyword>
<dbReference type="EMBL" id="CAACVS010000037">
    <property type="protein sequence ID" value="VEU34747.1"/>
    <property type="molecule type" value="Genomic_DNA"/>
</dbReference>
<accession>A0A448YY14</accession>
<protein>
    <submittedName>
        <fullName evidence="2">Uncharacterized protein</fullName>
    </submittedName>
</protein>
<keyword evidence="1" id="KW-0472">Membrane</keyword>
<evidence type="ECO:0000313" key="3">
    <source>
        <dbReference type="Proteomes" id="UP000291116"/>
    </source>
</evidence>
<keyword evidence="1" id="KW-1133">Transmembrane helix</keyword>
<evidence type="ECO:0000313" key="2">
    <source>
        <dbReference type="EMBL" id="VEU34747.1"/>
    </source>
</evidence>
<name>A0A448YY14_9STRA</name>
<reference evidence="2 3" key="1">
    <citation type="submission" date="2019-01" db="EMBL/GenBank/DDBJ databases">
        <authorList>
            <person name="Ferrante I. M."/>
        </authorList>
    </citation>
    <scope>NUCLEOTIDE SEQUENCE [LARGE SCALE GENOMIC DNA]</scope>
    <source>
        <strain evidence="2 3">B856</strain>
    </source>
</reference>
<proteinExistence type="predicted"/>
<dbReference type="AlphaFoldDB" id="A0A448YY14"/>
<keyword evidence="1" id="KW-0812">Transmembrane</keyword>
<organism evidence="2 3">
    <name type="scientific">Pseudo-nitzschia multistriata</name>
    <dbReference type="NCBI Taxonomy" id="183589"/>
    <lineage>
        <taxon>Eukaryota</taxon>
        <taxon>Sar</taxon>
        <taxon>Stramenopiles</taxon>
        <taxon>Ochrophyta</taxon>
        <taxon>Bacillariophyta</taxon>
        <taxon>Bacillariophyceae</taxon>
        <taxon>Bacillariophycidae</taxon>
        <taxon>Bacillariales</taxon>
        <taxon>Bacillariaceae</taxon>
        <taxon>Pseudo-nitzschia</taxon>
    </lineage>
</organism>
<sequence length="238" mass="26248">MSSIPLRYAIVHTRTSTTLQFIVLLIVCVPGILEELLELLSRNTNAVVPVLVRHRQDLDVSLVHLEDAVGLVLDVVVPRVVFGAATAVALDPLPDLLLHGLEAFEVVGDPPERRRRGLLKDPLEFFFARLKVLVDLRNNFVVGRAQFPAPGVKLQEPVVHKNVRRQVFVLHLAPVAVVVHALAVGVLQLLARFDISERKGGDVVVAVMDRRRFDVLRGPIAVVVHVEDGDQLVCPRSA</sequence>
<evidence type="ECO:0000256" key="1">
    <source>
        <dbReference type="SAM" id="Phobius"/>
    </source>
</evidence>
<dbReference type="Proteomes" id="UP000291116">
    <property type="component" value="Unassembled WGS sequence"/>
</dbReference>
<gene>
    <name evidence="2" type="ORF">PSNMU_V1.4_AUG-EV-PASAV3_0014750</name>
</gene>
<feature type="transmembrane region" description="Helical" evidence="1">
    <location>
        <begin position="168"/>
        <end position="190"/>
    </location>
</feature>